<name>A0A2U2JBU0_9FLAO</name>
<dbReference type="Gene3D" id="3.30.460.40">
    <property type="match status" value="1"/>
</dbReference>
<evidence type="ECO:0008006" key="3">
    <source>
        <dbReference type="Google" id="ProtNLM"/>
    </source>
</evidence>
<protein>
    <recommendedName>
        <fullName evidence="3">Nucleotidyltransferase</fullName>
    </recommendedName>
</protein>
<dbReference type="EMBL" id="QFFG01000002">
    <property type="protein sequence ID" value="PWG05794.1"/>
    <property type="molecule type" value="Genomic_DNA"/>
</dbReference>
<keyword evidence="2" id="KW-1185">Reference proteome</keyword>
<evidence type="ECO:0000313" key="1">
    <source>
        <dbReference type="EMBL" id="PWG05794.1"/>
    </source>
</evidence>
<dbReference type="InterPro" id="IPR039498">
    <property type="entry name" value="NTP_transf_5"/>
</dbReference>
<dbReference type="OrthoDB" id="7061499at2"/>
<comment type="caution">
    <text evidence="1">The sequence shown here is derived from an EMBL/GenBank/DDBJ whole genome shotgun (WGS) entry which is preliminary data.</text>
</comment>
<dbReference type="Pfam" id="PF14907">
    <property type="entry name" value="NTP_transf_5"/>
    <property type="match status" value="1"/>
</dbReference>
<accession>A0A2U2JBU0</accession>
<organism evidence="1 2">
    <name type="scientific">Polaribacter aquimarinus</name>
    <dbReference type="NCBI Taxonomy" id="2100726"/>
    <lineage>
        <taxon>Bacteria</taxon>
        <taxon>Pseudomonadati</taxon>
        <taxon>Bacteroidota</taxon>
        <taxon>Flavobacteriia</taxon>
        <taxon>Flavobacteriales</taxon>
        <taxon>Flavobacteriaceae</taxon>
    </lineage>
</organism>
<dbReference type="Proteomes" id="UP000245670">
    <property type="component" value="Unassembled WGS sequence"/>
</dbReference>
<dbReference type="AlphaFoldDB" id="A0A2U2JBU0"/>
<evidence type="ECO:0000313" key="2">
    <source>
        <dbReference type="Proteomes" id="UP000245670"/>
    </source>
</evidence>
<dbReference type="RefSeq" id="WP_109404127.1">
    <property type="nucleotide sequence ID" value="NZ_QFFG01000002.1"/>
</dbReference>
<gene>
    <name evidence="1" type="ORF">DIS07_04945</name>
</gene>
<proteinExistence type="predicted"/>
<sequence length="354" mass="42694">MNINDIVLKACLSKTKKDFSKWNCDLNKYENLDLLDGRGAKLVPFFLSKLNQYQLDSVHQERLKVIYRYFWLKSNFLEHETKQVCEMLKKISVEPLIFKGMSLAYNYDNIAYRPTSDIDILIPYDKFNPALRLLNKNGYIFPKSYFSLINFFSKWNYNFNSHAFSILHKKKKIELDLHWSISHLLTKKGLDYILLNAVPHPKFKNAKIPILEHEAYISIIHGYYSTHYENWAIDLLMMKNLKNKFNIDELWKIAEIDNKMDVFHAALIKLKKFDIDFRKVTFNFFDKNNLLIKKKSKYSIKQKLYNIKYQFYRIYGCNLSFFERNYIFLQMLIFQIIHKVFYASEINKYFKEYK</sequence>
<reference evidence="1 2" key="1">
    <citation type="submission" date="2018-05" db="EMBL/GenBank/DDBJ databases">
        <title>Polaribacter aquimarinus sp. nov., isolated from sediment in a sediment of sea.</title>
        <authorList>
            <person name="Lu D."/>
        </authorList>
    </citation>
    <scope>NUCLEOTIDE SEQUENCE [LARGE SCALE GENOMIC DNA]</scope>
    <source>
        <strain evidence="1 2">ZY113</strain>
    </source>
</reference>